<dbReference type="EMBL" id="JAVYJV010000019">
    <property type="protein sequence ID" value="KAK4345186.1"/>
    <property type="molecule type" value="Genomic_DNA"/>
</dbReference>
<name>A0AAE1R5D9_9SOLA</name>
<sequence length="177" mass="19974">MQDHPKSSLIILLVVCLNELRLRDSLKLKKMQNHSSFSIQEKSHLIQKVADISKKVIRKRTKWRKLDTTLPAVYSACGFSEGTCDAGQQHSCNDKKGALLSNNGRAEECAYSTELSLRVRMFRMRSLNTLSCNGKVNCHDAKAIGTQSDLLKVDDDYTFVTCELPRRKAEIGYCNTC</sequence>
<evidence type="ECO:0000313" key="2">
    <source>
        <dbReference type="Proteomes" id="UP001291623"/>
    </source>
</evidence>
<comment type="caution">
    <text evidence="1">The sequence shown here is derived from an EMBL/GenBank/DDBJ whole genome shotgun (WGS) entry which is preliminary data.</text>
</comment>
<proteinExistence type="predicted"/>
<dbReference type="Proteomes" id="UP001291623">
    <property type="component" value="Unassembled WGS sequence"/>
</dbReference>
<evidence type="ECO:0000313" key="1">
    <source>
        <dbReference type="EMBL" id="KAK4345186.1"/>
    </source>
</evidence>
<dbReference type="AlphaFoldDB" id="A0AAE1R5D9"/>
<reference evidence="1" key="1">
    <citation type="submission" date="2023-12" db="EMBL/GenBank/DDBJ databases">
        <title>Genome assembly of Anisodus tanguticus.</title>
        <authorList>
            <person name="Wang Y.-J."/>
        </authorList>
    </citation>
    <scope>NUCLEOTIDE SEQUENCE</scope>
    <source>
        <strain evidence="1">KB-2021</strain>
        <tissue evidence="1">Leaf</tissue>
    </source>
</reference>
<accession>A0AAE1R5D9</accession>
<gene>
    <name evidence="1" type="ORF">RND71_035362</name>
</gene>
<protein>
    <submittedName>
        <fullName evidence="1">Uncharacterized protein</fullName>
    </submittedName>
</protein>
<organism evidence="1 2">
    <name type="scientific">Anisodus tanguticus</name>
    <dbReference type="NCBI Taxonomy" id="243964"/>
    <lineage>
        <taxon>Eukaryota</taxon>
        <taxon>Viridiplantae</taxon>
        <taxon>Streptophyta</taxon>
        <taxon>Embryophyta</taxon>
        <taxon>Tracheophyta</taxon>
        <taxon>Spermatophyta</taxon>
        <taxon>Magnoliopsida</taxon>
        <taxon>eudicotyledons</taxon>
        <taxon>Gunneridae</taxon>
        <taxon>Pentapetalae</taxon>
        <taxon>asterids</taxon>
        <taxon>lamiids</taxon>
        <taxon>Solanales</taxon>
        <taxon>Solanaceae</taxon>
        <taxon>Solanoideae</taxon>
        <taxon>Hyoscyameae</taxon>
        <taxon>Anisodus</taxon>
    </lineage>
</organism>
<keyword evidence="2" id="KW-1185">Reference proteome</keyword>